<sequence>MANSILQVKNITKIYRIYKSNYDRLKEIFFNKKYHKEFISNKNISFELLEGETLGIVGVNGAGKSTILKIIAGVINPTKGQIIRNGRVTALLELGTGFNDELTGYENIFLNGTLIGMTEEDCKNKKQQIIDFSELGDYIFEPIKTYSSGMRMRLAFSIAIFSEPQVLIVDEALSVGDAHFSAKCTKALKDRKKQNMSIIYVSHDLNSLKLLCDRVILLNHGEIVKEGEPEEVINSYNFLISKLNDDEEKIIINDNDSFGTFDVEIVKVTITGMNSKSNIISSGENAEIELEIKSRKNINNLNIGILIKDKFGQDIFGTSTKNEGFEYNLQENETYKIKFNLDLNIGIGKYSISAALVIGENHLDNCLHWLDFATDFEIAGIKGNIFTGMSKLYPKLSKMEKINDK</sequence>
<dbReference type="Pfam" id="PF00005">
    <property type="entry name" value="ABC_tran"/>
    <property type="match status" value="1"/>
</dbReference>
<organism evidence="6 7">
    <name type="scientific">Halarcobacter mediterraneus</name>
    <dbReference type="NCBI Taxonomy" id="2023153"/>
    <lineage>
        <taxon>Bacteria</taxon>
        <taxon>Pseudomonadati</taxon>
        <taxon>Campylobacterota</taxon>
        <taxon>Epsilonproteobacteria</taxon>
        <taxon>Campylobacterales</taxon>
        <taxon>Arcobacteraceae</taxon>
        <taxon>Halarcobacter</taxon>
    </lineage>
</organism>
<dbReference type="PANTHER" id="PTHR46743:SF2">
    <property type="entry name" value="TEICHOIC ACIDS EXPORT ATP-BINDING PROTEIN TAGH"/>
    <property type="match status" value="1"/>
</dbReference>
<dbReference type="OrthoDB" id="9778870at2"/>
<dbReference type="InterPro" id="IPR050683">
    <property type="entry name" value="Bact_Polysacc_Export_ATP-bd"/>
</dbReference>
<keyword evidence="2" id="KW-0813">Transport</keyword>
<dbReference type="AlphaFoldDB" id="A0A4Q1B2X8"/>
<comment type="caution">
    <text evidence="6">The sequence shown here is derived from an EMBL/GenBank/DDBJ whole genome shotgun (WGS) entry which is preliminary data.</text>
</comment>
<reference evidence="6 7" key="1">
    <citation type="submission" date="2017-09" db="EMBL/GenBank/DDBJ databases">
        <title>Genomics of the genus Arcobacter.</title>
        <authorList>
            <person name="Perez-Cataluna A."/>
            <person name="Figueras M.J."/>
            <person name="Salas-Masso N."/>
        </authorList>
    </citation>
    <scope>NUCLEOTIDE SEQUENCE [LARGE SCALE GENOMIC DNA]</scope>
    <source>
        <strain evidence="6 7">F156-34</strain>
    </source>
</reference>
<dbReference type="RefSeq" id="WP_129062147.1">
    <property type="nucleotide sequence ID" value="NZ_NXIE01000004.1"/>
</dbReference>
<gene>
    <name evidence="6" type="ORF">CP965_10970</name>
</gene>
<dbReference type="SUPFAM" id="SSF52540">
    <property type="entry name" value="P-loop containing nucleoside triphosphate hydrolases"/>
    <property type="match status" value="1"/>
</dbReference>
<proteinExistence type="inferred from homology"/>
<dbReference type="InterPro" id="IPR027417">
    <property type="entry name" value="P-loop_NTPase"/>
</dbReference>
<dbReference type="CDD" id="cd03220">
    <property type="entry name" value="ABC_KpsT_Wzt"/>
    <property type="match status" value="1"/>
</dbReference>
<evidence type="ECO:0000313" key="6">
    <source>
        <dbReference type="EMBL" id="RXK12279.1"/>
    </source>
</evidence>
<keyword evidence="4 6" id="KW-0067">ATP-binding</keyword>
<dbReference type="PROSITE" id="PS00211">
    <property type="entry name" value="ABC_TRANSPORTER_1"/>
    <property type="match status" value="1"/>
</dbReference>
<evidence type="ECO:0000256" key="1">
    <source>
        <dbReference type="ARBA" id="ARBA00005417"/>
    </source>
</evidence>
<dbReference type="PANTHER" id="PTHR46743">
    <property type="entry name" value="TEICHOIC ACIDS EXPORT ATP-BINDING PROTEIN TAGH"/>
    <property type="match status" value="1"/>
</dbReference>
<dbReference type="InterPro" id="IPR015860">
    <property type="entry name" value="ABC_transpr_TagH-like"/>
</dbReference>
<evidence type="ECO:0000256" key="4">
    <source>
        <dbReference type="ARBA" id="ARBA00022840"/>
    </source>
</evidence>
<evidence type="ECO:0000256" key="3">
    <source>
        <dbReference type="ARBA" id="ARBA00022741"/>
    </source>
</evidence>
<dbReference type="Gene3D" id="2.70.50.60">
    <property type="entry name" value="abc- transporter (atp binding component) like domain"/>
    <property type="match status" value="1"/>
</dbReference>
<evidence type="ECO:0000313" key="7">
    <source>
        <dbReference type="Proteomes" id="UP000289718"/>
    </source>
</evidence>
<accession>A0A4Q1B2X8</accession>
<name>A0A4Q1B2X8_9BACT</name>
<comment type="similarity">
    <text evidence="1">Belongs to the ABC transporter superfamily.</text>
</comment>
<dbReference type="Proteomes" id="UP000289718">
    <property type="component" value="Unassembled WGS sequence"/>
</dbReference>
<dbReference type="GO" id="GO:0140359">
    <property type="term" value="F:ABC-type transporter activity"/>
    <property type="evidence" value="ECO:0007669"/>
    <property type="project" value="InterPro"/>
</dbReference>
<dbReference type="GO" id="GO:0016020">
    <property type="term" value="C:membrane"/>
    <property type="evidence" value="ECO:0007669"/>
    <property type="project" value="InterPro"/>
</dbReference>
<dbReference type="GO" id="GO:0016887">
    <property type="term" value="F:ATP hydrolysis activity"/>
    <property type="evidence" value="ECO:0007669"/>
    <property type="project" value="InterPro"/>
</dbReference>
<dbReference type="InterPro" id="IPR029439">
    <property type="entry name" value="Wzt_C"/>
</dbReference>
<dbReference type="PROSITE" id="PS50893">
    <property type="entry name" value="ABC_TRANSPORTER_2"/>
    <property type="match status" value="1"/>
</dbReference>
<dbReference type="InterPro" id="IPR003439">
    <property type="entry name" value="ABC_transporter-like_ATP-bd"/>
</dbReference>
<keyword evidence="3" id="KW-0547">Nucleotide-binding</keyword>
<dbReference type="CDD" id="cd10147">
    <property type="entry name" value="Wzt_C-like"/>
    <property type="match status" value="1"/>
</dbReference>
<evidence type="ECO:0000259" key="5">
    <source>
        <dbReference type="PROSITE" id="PS50893"/>
    </source>
</evidence>
<keyword evidence="7" id="KW-1185">Reference proteome</keyword>
<dbReference type="GO" id="GO:0005524">
    <property type="term" value="F:ATP binding"/>
    <property type="evidence" value="ECO:0007669"/>
    <property type="project" value="UniProtKB-KW"/>
</dbReference>
<dbReference type="Gene3D" id="3.40.50.300">
    <property type="entry name" value="P-loop containing nucleotide triphosphate hydrolases"/>
    <property type="match status" value="1"/>
</dbReference>
<dbReference type="Pfam" id="PF14524">
    <property type="entry name" value="Wzt_C"/>
    <property type="match status" value="1"/>
</dbReference>
<dbReference type="SMART" id="SM00382">
    <property type="entry name" value="AAA"/>
    <property type="match status" value="1"/>
</dbReference>
<dbReference type="EMBL" id="NXIE01000004">
    <property type="protein sequence ID" value="RXK12279.1"/>
    <property type="molecule type" value="Genomic_DNA"/>
</dbReference>
<dbReference type="InterPro" id="IPR003593">
    <property type="entry name" value="AAA+_ATPase"/>
</dbReference>
<feature type="domain" description="ABC transporter" evidence="5">
    <location>
        <begin position="23"/>
        <end position="245"/>
    </location>
</feature>
<protein>
    <submittedName>
        <fullName evidence="6">ABC transporter ATP-binding protein</fullName>
    </submittedName>
</protein>
<evidence type="ECO:0000256" key="2">
    <source>
        <dbReference type="ARBA" id="ARBA00022448"/>
    </source>
</evidence>
<dbReference type="InterPro" id="IPR017871">
    <property type="entry name" value="ABC_transporter-like_CS"/>
</dbReference>